<reference evidence="9 10" key="1">
    <citation type="submission" date="2023-07" db="EMBL/GenBank/DDBJ databases">
        <title>Genomic Encyclopedia of Type Strains, Phase IV (KMG-IV): sequencing the most valuable type-strain genomes for metagenomic binning, comparative biology and taxonomic classification.</title>
        <authorList>
            <person name="Goeker M."/>
        </authorList>
    </citation>
    <scope>NUCLEOTIDE SEQUENCE [LARGE SCALE GENOMIC DNA]</scope>
    <source>
        <strain evidence="9 10">B1-1</strain>
    </source>
</reference>
<evidence type="ECO:0000256" key="6">
    <source>
        <dbReference type="ARBA" id="ARBA00023136"/>
    </source>
</evidence>
<proteinExistence type="inferred from homology"/>
<organism evidence="9 10">
    <name type="scientific">Kaistia geumhonensis</name>
    <dbReference type="NCBI Taxonomy" id="410839"/>
    <lineage>
        <taxon>Bacteria</taxon>
        <taxon>Pseudomonadati</taxon>
        <taxon>Pseudomonadota</taxon>
        <taxon>Alphaproteobacteria</taxon>
        <taxon>Hyphomicrobiales</taxon>
        <taxon>Kaistiaceae</taxon>
        <taxon>Kaistia</taxon>
    </lineage>
</organism>
<evidence type="ECO:0000259" key="8">
    <source>
        <dbReference type="PROSITE" id="PS50928"/>
    </source>
</evidence>
<dbReference type="Pfam" id="PF00528">
    <property type="entry name" value="BPD_transp_1"/>
    <property type="match status" value="1"/>
</dbReference>
<dbReference type="InterPro" id="IPR000515">
    <property type="entry name" value="MetI-like"/>
</dbReference>
<dbReference type="Proteomes" id="UP001223743">
    <property type="component" value="Unassembled WGS sequence"/>
</dbReference>
<evidence type="ECO:0000256" key="7">
    <source>
        <dbReference type="RuleBase" id="RU363032"/>
    </source>
</evidence>
<evidence type="ECO:0000256" key="1">
    <source>
        <dbReference type="ARBA" id="ARBA00004651"/>
    </source>
</evidence>
<comment type="similarity">
    <text evidence="7">Belongs to the binding-protein-dependent transport system permease family.</text>
</comment>
<feature type="transmembrane region" description="Helical" evidence="7">
    <location>
        <begin position="280"/>
        <end position="301"/>
    </location>
</feature>
<protein>
    <submittedName>
        <fullName evidence="9">ABC-type sugar transport system permease subunit</fullName>
    </submittedName>
</protein>
<dbReference type="EMBL" id="JAUSWJ010000001">
    <property type="protein sequence ID" value="MDQ0516710.1"/>
    <property type="molecule type" value="Genomic_DNA"/>
</dbReference>
<dbReference type="PANTHER" id="PTHR30193:SF37">
    <property type="entry name" value="INNER MEMBRANE ABC TRANSPORTER PERMEASE PROTEIN YCJO"/>
    <property type="match status" value="1"/>
</dbReference>
<keyword evidence="10" id="KW-1185">Reference proteome</keyword>
<dbReference type="InterPro" id="IPR035906">
    <property type="entry name" value="MetI-like_sf"/>
</dbReference>
<dbReference type="CDD" id="cd06261">
    <property type="entry name" value="TM_PBP2"/>
    <property type="match status" value="1"/>
</dbReference>
<keyword evidence="9" id="KW-0762">Sugar transport</keyword>
<dbReference type="RefSeq" id="WP_266279252.1">
    <property type="nucleotide sequence ID" value="NZ_JAPKNF010000001.1"/>
</dbReference>
<accession>A0ABU0M6Y1</accession>
<evidence type="ECO:0000256" key="3">
    <source>
        <dbReference type="ARBA" id="ARBA00022475"/>
    </source>
</evidence>
<evidence type="ECO:0000256" key="4">
    <source>
        <dbReference type="ARBA" id="ARBA00022692"/>
    </source>
</evidence>
<keyword evidence="2 7" id="KW-0813">Transport</keyword>
<feature type="transmembrane region" description="Helical" evidence="7">
    <location>
        <begin position="91"/>
        <end position="112"/>
    </location>
</feature>
<gene>
    <name evidence="9" type="ORF">QO015_002323</name>
</gene>
<sequence>MARADQGRVAASAAAFPPTSLLLEKGAPLLWIGPGLLVFFVFVHLPIILQLAMSFTAGAPGSGEGLKFIGLANFRTLIADADYWASIVNNVWFAVATVIGKLVLSLALALALNSAFVGQNIFRTIFFLPVILSFVAIGVIWGFMFQYDYGAINQLLTRLGLTFLVRDWLGDPRFALWSIVVVDIWKWTGFHMVIYLAGLQALPRELQEAASVDGASATQRLFHITLPLLSRYTATNVVIATLGAFSVFDLIYVMTQGGPFGSTQVAMMQVYLQAFQFHRLGYASTQATVLLAIIAIVSILVMRFSRRPEDEDGAR</sequence>
<dbReference type="SUPFAM" id="SSF161098">
    <property type="entry name" value="MetI-like"/>
    <property type="match status" value="1"/>
</dbReference>
<name>A0ABU0M6Y1_9HYPH</name>
<keyword evidence="6 7" id="KW-0472">Membrane</keyword>
<feature type="domain" description="ABC transmembrane type-1" evidence="8">
    <location>
        <begin position="87"/>
        <end position="301"/>
    </location>
</feature>
<comment type="subcellular location">
    <subcellularLocation>
        <location evidence="1 7">Cell membrane</location>
        <topology evidence="1 7">Multi-pass membrane protein</topology>
    </subcellularLocation>
</comment>
<dbReference type="PANTHER" id="PTHR30193">
    <property type="entry name" value="ABC TRANSPORTER PERMEASE PROTEIN"/>
    <property type="match status" value="1"/>
</dbReference>
<evidence type="ECO:0000256" key="2">
    <source>
        <dbReference type="ARBA" id="ARBA00022448"/>
    </source>
</evidence>
<evidence type="ECO:0000313" key="9">
    <source>
        <dbReference type="EMBL" id="MDQ0516710.1"/>
    </source>
</evidence>
<keyword evidence="4 7" id="KW-0812">Transmembrane</keyword>
<comment type="caution">
    <text evidence="9">The sequence shown here is derived from an EMBL/GenBank/DDBJ whole genome shotgun (WGS) entry which is preliminary data.</text>
</comment>
<feature type="transmembrane region" description="Helical" evidence="7">
    <location>
        <begin position="174"/>
        <end position="197"/>
    </location>
</feature>
<feature type="transmembrane region" description="Helical" evidence="7">
    <location>
        <begin position="237"/>
        <end position="260"/>
    </location>
</feature>
<feature type="transmembrane region" description="Helical" evidence="7">
    <location>
        <begin position="124"/>
        <end position="144"/>
    </location>
</feature>
<feature type="transmembrane region" description="Helical" evidence="7">
    <location>
        <begin position="29"/>
        <end position="53"/>
    </location>
</feature>
<keyword evidence="3" id="KW-1003">Cell membrane</keyword>
<evidence type="ECO:0000313" key="10">
    <source>
        <dbReference type="Proteomes" id="UP001223743"/>
    </source>
</evidence>
<keyword evidence="5 7" id="KW-1133">Transmembrane helix</keyword>
<dbReference type="PROSITE" id="PS50928">
    <property type="entry name" value="ABC_TM1"/>
    <property type="match status" value="1"/>
</dbReference>
<evidence type="ECO:0000256" key="5">
    <source>
        <dbReference type="ARBA" id="ARBA00022989"/>
    </source>
</evidence>
<dbReference type="Gene3D" id="1.10.3720.10">
    <property type="entry name" value="MetI-like"/>
    <property type="match status" value="1"/>
</dbReference>
<dbReference type="InterPro" id="IPR051393">
    <property type="entry name" value="ABC_transporter_permease"/>
</dbReference>